<evidence type="ECO:0000313" key="2">
    <source>
        <dbReference type="EMBL" id="GIX78056.1"/>
    </source>
</evidence>
<feature type="compositionally biased region" description="Basic residues" evidence="1">
    <location>
        <begin position="71"/>
        <end position="85"/>
    </location>
</feature>
<feature type="region of interest" description="Disordered" evidence="1">
    <location>
        <begin position="119"/>
        <end position="144"/>
    </location>
</feature>
<protein>
    <submittedName>
        <fullName evidence="2">Uncharacterized protein</fullName>
    </submittedName>
</protein>
<dbReference type="AlphaFoldDB" id="A0AAV4N335"/>
<feature type="region of interest" description="Disordered" evidence="1">
    <location>
        <begin position="49"/>
        <end position="98"/>
    </location>
</feature>
<dbReference type="Proteomes" id="UP001054837">
    <property type="component" value="Unassembled WGS sequence"/>
</dbReference>
<comment type="caution">
    <text evidence="2">The sequence shown here is derived from an EMBL/GenBank/DDBJ whole genome shotgun (WGS) entry which is preliminary data.</text>
</comment>
<gene>
    <name evidence="2" type="ORF">CDAR_385411</name>
</gene>
<reference evidence="2 3" key="1">
    <citation type="submission" date="2021-06" db="EMBL/GenBank/DDBJ databases">
        <title>Caerostris darwini draft genome.</title>
        <authorList>
            <person name="Kono N."/>
            <person name="Arakawa K."/>
        </authorList>
    </citation>
    <scope>NUCLEOTIDE SEQUENCE [LARGE SCALE GENOMIC DNA]</scope>
</reference>
<evidence type="ECO:0000256" key="1">
    <source>
        <dbReference type="SAM" id="MobiDB-lite"/>
    </source>
</evidence>
<dbReference type="EMBL" id="BPLQ01001073">
    <property type="protein sequence ID" value="GIX78056.1"/>
    <property type="molecule type" value="Genomic_DNA"/>
</dbReference>
<keyword evidence="3" id="KW-1185">Reference proteome</keyword>
<evidence type="ECO:0000313" key="3">
    <source>
        <dbReference type="Proteomes" id="UP001054837"/>
    </source>
</evidence>
<sequence length="233" mass="26261">MTLNSPTKRSMDQKELRIPDINSRIQTCRISYVKEKKKYLKKMLNRLSNSNQNSKSDIDGLGINENPFIKFGKRKKRTGGKRKKKENPAKTGASIPQSGLNRGACERFPCTGCTHKSISPSPLKTKGRGSNKGGMTHERERGGPRCLSHSEMFVSAVEHVLRNQHACNSWLGIRRKGESAFPISYSDLIFFFGHPPPRLMLRDGISNVGCDFALRNNGNMCWVFFHCFLVKDG</sequence>
<proteinExistence type="predicted"/>
<name>A0AAV4N335_9ARAC</name>
<accession>A0AAV4N335</accession>
<organism evidence="2 3">
    <name type="scientific">Caerostris darwini</name>
    <dbReference type="NCBI Taxonomy" id="1538125"/>
    <lineage>
        <taxon>Eukaryota</taxon>
        <taxon>Metazoa</taxon>
        <taxon>Ecdysozoa</taxon>
        <taxon>Arthropoda</taxon>
        <taxon>Chelicerata</taxon>
        <taxon>Arachnida</taxon>
        <taxon>Araneae</taxon>
        <taxon>Araneomorphae</taxon>
        <taxon>Entelegynae</taxon>
        <taxon>Araneoidea</taxon>
        <taxon>Araneidae</taxon>
        <taxon>Caerostris</taxon>
    </lineage>
</organism>